<dbReference type="AlphaFoldDB" id="A0A1W1CTD1"/>
<keyword evidence="3 7" id="KW-0689">Ribosomal protein</keyword>
<dbReference type="Gene3D" id="2.170.120.20">
    <property type="entry name" value="Ribosomal protein L25, beta domain"/>
    <property type="match status" value="1"/>
</dbReference>
<dbReference type="Gene3D" id="2.40.240.10">
    <property type="entry name" value="Ribosomal Protein L25, Chain P"/>
    <property type="match status" value="1"/>
</dbReference>
<protein>
    <submittedName>
        <fullName evidence="7">LSU ribosomal protein L25p</fullName>
    </submittedName>
</protein>
<dbReference type="GO" id="GO:0003735">
    <property type="term" value="F:structural constituent of ribosome"/>
    <property type="evidence" value="ECO:0007669"/>
    <property type="project" value="InterPro"/>
</dbReference>
<evidence type="ECO:0000313" key="7">
    <source>
        <dbReference type="EMBL" id="SFV69128.1"/>
    </source>
</evidence>
<dbReference type="InterPro" id="IPR037121">
    <property type="entry name" value="Ribosomal_bL25_C"/>
</dbReference>
<feature type="domain" description="Large ribosomal subunit protein bL25 L25" evidence="5">
    <location>
        <begin position="2"/>
        <end position="87"/>
    </location>
</feature>
<evidence type="ECO:0000259" key="5">
    <source>
        <dbReference type="Pfam" id="PF01386"/>
    </source>
</evidence>
<sequence length="178" mass="19346">MLEGIVRESINTGATKALRKDGYLIANIYGKGLENINAAFKSNEYIRTVRNKETIAFPVTVAGKELNVVVQGYESHAVTGNLLHVDLMVTQTGVEAKFNIPIVAVGEALGLKNKGLVHMAKERLTVKCTPENLMNTIEIDVTEMDTGASKLVRDLPELANITIVDSDRVALISIIKAK</sequence>
<evidence type="ECO:0000256" key="3">
    <source>
        <dbReference type="ARBA" id="ARBA00022980"/>
    </source>
</evidence>
<gene>
    <name evidence="7" type="ORF">MNB_SM-4-786</name>
</gene>
<dbReference type="GO" id="GO:0022625">
    <property type="term" value="C:cytosolic large ribosomal subunit"/>
    <property type="evidence" value="ECO:0007669"/>
    <property type="project" value="TreeGrafter"/>
</dbReference>
<proteinExistence type="inferred from homology"/>
<keyword evidence="4" id="KW-0687">Ribonucleoprotein</keyword>
<dbReference type="InterPro" id="IPR020056">
    <property type="entry name" value="Rbsml_bL25/Gln-tRNA_synth_N"/>
</dbReference>
<reference evidence="7" key="1">
    <citation type="submission" date="2016-10" db="EMBL/GenBank/DDBJ databases">
        <authorList>
            <person name="de Groot N.N."/>
        </authorList>
    </citation>
    <scope>NUCLEOTIDE SEQUENCE</scope>
</reference>
<evidence type="ECO:0000256" key="4">
    <source>
        <dbReference type="ARBA" id="ARBA00023274"/>
    </source>
</evidence>
<dbReference type="PANTHER" id="PTHR33284">
    <property type="entry name" value="RIBOSOMAL PROTEIN L25/GLN-TRNA SYNTHETASE, ANTI-CODON-BINDING DOMAIN-CONTAINING PROTEIN"/>
    <property type="match status" value="1"/>
</dbReference>
<evidence type="ECO:0000256" key="1">
    <source>
        <dbReference type="ARBA" id="ARBA00022730"/>
    </source>
</evidence>
<keyword evidence="1" id="KW-0699">rRNA-binding</keyword>
<dbReference type="EMBL" id="FPHF01000113">
    <property type="protein sequence ID" value="SFV69128.1"/>
    <property type="molecule type" value="Genomic_DNA"/>
</dbReference>
<dbReference type="PANTHER" id="PTHR33284:SF1">
    <property type="entry name" value="RIBOSOMAL PROTEIN L25_GLN-TRNA SYNTHETASE, ANTI-CODON-BINDING DOMAIN-CONTAINING PROTEIN"/>
    <property type="match status" value="1"/>
</dbReference>
<dbReference type="Pfam" id="PF01386">
    <property type="entry name" value="Ribosomal_L25p"/>
    <property type="match status" value="1"/>
</dbReference>
<dbReference type="InterPro" id="IPR029751">
    <property type="entry name" value="Ribosomal_L25_dom"/>
</dbReference>
<feature type="domain" description="Large ribosomal subunit protein bL25 beta" evidence="6">
    <location>
        <begin position="97"/>
        <end position="177"/>
    </location>
</feature>
<accession>A0A1W1CTD1</accession>
<dbReference type="GO" id="GO:0008097">
    <property type="term" value="F:5S rRNA binding"/>
    <property type="evidence" value="ECO:0007669"/>
    <property type="project" value="InterPro"/>
</dbReference>
<evidence type="ECO:0000259" key="6">
    <source>
        <dbReference type="Pfam" id="PF14693"/>
    </source>
</evidence>
<name>A0A1W1CTD1_9ZZZZ</name>
<dbReference type="Pfam" id="PF14693">
    <property type="entry name" value="Ribosomal_TL5_C"/>
    <property type="match status" value="1"/>
</dbReference>
<dbReference type="CDD" id="cd00495">
    <property type="entry name" value="Ribosomal_L25_TL5_CTC"/>
    <property type="match status" value="1"/>
</dbReference>
<organism evidence="7">
    <name type="scientific">hydrothermal vent metagenome</name>
    <dbReference type="NCBI Taxonomy" id="652676"/>
    <lineage>
        <taxon>unclassified sequences</taxon>
        <taxon>metagenomes</taxon>
        <taxon>ecological metagenomes</taxon>
    </lineage>
</organism>
<dbReference type="HAMAP" id="MF_01334">
    <property type="entry name" value="Ribosomal_bL25_CTC"/>
    <property type="match status" value="1"/>
</dbReference>
<dbReference type="SUPFAM" id="SSF50715">
    <property type="entry name" value="Ribosomal protein L25-like"/>
    <property type="match status" value="1"/>
</dbReference>
<dbReference type="InterPro" id="IPR011035">
    <property type="entry name" value="Ribosomal_bL25/Gln-tRNA_synth"/>
</dbReference>
<evidence type="ECO:0000256" key="2">
    <source>
        <dbReference type="ARBA" id="ARBA00022884"/>
    </source>
</evidence>
<dbReference type="NCBIfam" id="NF004129">
    <property type="entry name" value="PRK05618.1-4"/>
    <property type="match status" value="1"/>
</dbReference>
<dbReference type="NCBIfam" id="TIGR00731">
    <property type="entry name" value="bL25_bact_ctc"/>
    <property type="match status" value="1"/>
</dbReference>
<dbReference type="GO" id="GO:0006412">
    <property type="term" value="P:translation"/>
    <property type="evidence" value="ECO:0007669"/>
    <property type="project" value="InterPro"/>
</dbReference>
<dbReference type="InterPro" id="IPR020057">
    <property type="entry name" value="Ribosomal_bL25_b-dom"/>
</dbReference>
<keyword evidence="2" id="KW-0694">RNA-binding</keyword>
<dbReference type="InterPro" id="IPR020930">
    <property type="entry name" value="Ribosomal_uL5_bac-type"/>
</dbReference>
<dbReference type="InterPro" id="IPR001021">
    <property type="entry name" value="Ribosomal_bL25_long"/>
</dbReference>